<keyword evidence="3" id="KW-1185">Reference proteome</keyword>
<evidence type="ECO:0000256" key="1">
    <source>
        <dbReference type="SAM" id="MobiDB-lite"/>
    </source>
</evidence>
<dbReference type="Proteomes" id="UP000735302">
    <property type="component" value="Unassembled WGS sequence"/>
</dbReference>
<comment type="caution">
    <text evidence="2">The sequence shown here is derived from an EMBL/GenBank/DDBJ whole genome shotgun (WGS) entry which is preliminary data.</text>
</comment>
<gene>
    <name evidence="2" type="ORF">PoB_004502500</name>
</gene>
<sequence>MPISQEAMPRLKEKTGIYIRRATKADVIDEGNESDGESDDDPRGPSGSDVDGGGSTLGDDDETDEEKEIIADERWIDTIKLRFDKISLKEAASRIISCWPL</sequence>
<reference evidence="2 3" key="1">
    <citation type="journal article" date="2021" name="Elife">
        <title>Chloroplast acquisition without the gene transfer in kleptoplastic sea slugs, Plakobranchus ocellatus.</title>
        <authorList>
            <person name="Maeda T."/>
            <person name="Takahashi S."/>
            <person name="Yoshida T."/>
            <person name="Shimamura S."/>
            <person name="Takaki Y."/>
            <person name="Nagai Y."/>
            <person name="Toyoda A."/>
            <person name="Suzuki Y."/>
            <person name="Arimoto A."/>
            <person name="Ishii H."/>
            <person name="Satoh N."/>
            <person name="Nishiyama T."/>
            <person name="Hasebe M."/>
            <person name="Maruyama T."/>
            <person name="Minagawa J."/>
            <person name="Obokata J."/>
            <person name="Shigenobu S."/>
        </authorList>
    </citation>
    <scope>NUCLEOTIDE SEQUENCE [LARGE SCALE GENOMIC DNA]</scope>
</reference>
<name>A0AAV4BD43_9GAST</name>
<accession>A0AAV4BD43</accession>
<proteinExistence type="predicted"/>
<dbReference type="AlphaFoldDB" id="A0AAV4BD43"/>
<evidence type="ECO:0000313" key="3">
    <source>
        <dbReference type="Proteomes" id="UP000735302"/>
    </source>
</evidence>
<protein>
    <submittedName>
        <fullName evidence="2">Uncharacterized protein</fullName>
    </submittedName>
</protein>
<feature type="compositionally biased region" description="Acidic residues" evidence="1">
    <location>
        <begin position="58"/>
        <end position="67"/>
    </location>
</feature>
<dbReference type="EMBL" id="BLXT01004960">
    <property type="protein sequence ID" value="GFO18520.1"/>
    <property type="molecule type" value="Genomic_DNA"/>
</dbReference>
<evidence type="ECO:0000313" key="2">
    <source>
        <dbReference type="EMBL" id="GFO18520.1"/>
    </source>
</evidence>
<organism evidence="2 3">
    <name type="scientific">Plakobranchus ocellatus</name>
    <dbReference type="NCBI Taxonomy" id="259542"/>
    <lineage>
        <taxon>Eukaryota</taxon>
        <taxon>Metazoa</taxon>
        <taxon>Spiralia</taxon>
        <taxon>Lophotrochozoa</taxon>
        <taxon>Mollusca</taxon>
        <taxon>Gastropoda</taxon>
        <taxon>Heterobranchia</taxon>
        <taxon>Euthyneura</taxon>
        <taxon>Panpulmonata</taxon>
        <taxon>Sacoglossa</taxon>
        <taxon>Placobranchoidea</taxon>
        <taxon>Plakobranchidae</taxon>
        <taxon>Plakobranchus</taxon>
    </lineage>
</organism>
<feature type="compositionally biased region" description="Acidic residues" evidence="1">
    <location>
        <begin position="28"/>
        <end position="40"/>
    </location>
</feature>
<feature type="region of interest" description="Disordered" evidence="1">
    <location>
        <begin position="22"/>
        <end position="69"/>
    </location>
</feature>